<evidence type="ECO:0000313" key="4">
    <source>
        <dbReference type="EMBL" id="CAB4871847.1"/>
    </source>
</evidence>
<dbReference type="EMBL" id="CAFBLV010000116">
    <property type="protein sequence ID" value="CAB4871847.1"/>
    <property type="molecule type" value="Genomic_DNA"/>
</dbReference>
<dbReference type="CDD" id="cd22231">
    <property type="entry name" value="RHH_NikR_HicB-like"/>
    <property type="match status" value="1"/>
</dbReference>
<name>A0A6J6U4A6_9ZZZZ</name>
<proteinExistence type="predicted"/>
<dbReference type="EMBL" id="CAEZWW010000140">
    <property type="protein sequence ID" value="CAB4679111.1"/>
    <property type="molecule type" value="Genomic_DNA"/>
</dbReference>
<accession>A0A6J6U4A6</accession>
<dbReference type="GO" id="GO:0006355">
    <property type="term" value="P:regulation of DNA-templated transcription"/>
    <property type="evidence" value="ECO:0007669"/>
    <property type="project" value="InterPro"/>
</dbReference>
<dbReference type="EMBL" id="CAEZZA010000142">
    <property type="protein sequence ID" value="CAB4753884.1"/>
    <property type="molecule type" value="Genomic_DNA"/>
</dbReference>
<feature type="domain" description="Ribbon-helix-helix protein CopG" evidence="1">
    <location>
        <begin position="59"/>
        <end position="92"/>
    </location>
</feature>
<dbReference type="EMBL" id="CAFBPJ010000148">
    <property type="protein sequence ID" value="CAB5025091.1"/>
    <property type="molecule type" value="Genomic_DNA"/>
</dbReference>
<gene>
    <name evidence="2" type="ORF">UFOPK2310_01105</name>
    <name evidence="3" type="ORF">UFOPK2809_01022</name>
    <name evidence="4" type="ORF">UFOPK3425_00677</name>
    <name evidence="5" type="ORF">UFOPK4092_01166</name>
</gene>
<dbReference type="Gene3D" id="1.10.1220.10">
    <property type="entry name" value="Met repressor-like"/>
    <property type="match status" value="1"/>
</dbReference>
<protein>
    <submittedName>
        <fullName evidence="3">Unannotated protein</fullName>
    </submittedName>
</protein>
<evidence type="ECO:0000313" key="3">
    <source>
        <dbReference type="EMBL" id="CAB4753884.1"/>
    </source>
</evidence>
<sequence length="96" mass="10618">MYYSNRMANARAGETIDGKPVSDEQIRTWANDAEEGFDVEELRGRGRPSLGDGPSTVIPVRMDEGLLGALNEKAEHDGITRSEAIREAVRSWTRIA</sequence>
<evidence type="ECO:0000313" key="2">
    <source>
        <dbReference type="EMBL" id="CAB4679111.1"/>
    </source>
</evidence>
<evidence type="ECO:0000313" key="5">
    <source>
        <dbReference type="EMBL" id="CAB5025091.1"/>
    </source>
</evidence>
<dbReference type="AlphaFoldDB" id="A0A6J6U4A6"/>
<dbReference type="InterPro" id="IPR002145">
    <property type="entry name" value="CopG"/>
</dbReference>
<organism evidence="3">
    <name type="scientific">freshwater metagenome</name>
    <dbReference type="NCBI Taxonomy" id="449393"/>
    <lineage>
        <taxon>unclassified sequences</taxon>
        <taxon>metagenomes</taxon>
        <taxon>ecological metagenomes</taxon>
    </lineage>
</organism>
<reference evidence="3" key="1">
    <citation type="submission" date="2020-05" db="EMBL/GenBank/DDBJ databases">
        <authorList>
            <person name="Chiriac C."/>
            <person name="Salcher M."/>
            <person name="Ghai R."/>
            <person name="Kavagutti S V."/>
        </authorList>
    </citation>
    <scope>NUCLEOTIDE SEQUENCE</scope>
</reference>
<evidence type="ECO:0000259" key="1">
    <source>
        <dbReference type="Pfam" id="PF01402"/>
    </source>
</evidence>
<dbReference type="Pfam" id="PF01402">
    <property type="entry name" value="RHH_1"/>
    <property type="match status" value="1"/>
</dbReference>
<dbReference type="InterPro" id="IPR013321">
    <property type="entry name" value="Arc_rbn_hlx_hlx"/>
</dbReference>